<feature type="signal peptide" evidence="1">
    <location>
        <begin position="1"/>
        <end position="19"/>
    </location>
</feature>
<proteinExistence type="predicted"/>
<accession>A0ABW3F4S6</accession>
<dbReference type="Proteomes" id="UP001597128">
    <property type="component" value="Unassembled WGS sequence"/>
</dbReference>
<name>A0ABW3F4S6_9PROT</name>
<evidence type="ECO:0000313" key="2">
    <source>
        <dbReference type="EMBL" id="MFD0912315.1"/>
    </source>
</evidence>
<dbReference type="RefSeq" id="WP_379055130.1">
    <property type="nucleotide sequence ID" value="NZ_JBHTKB010000001.1"/>
</dbReference>
<evidence type="ECO:0000313" key="3">
    <source>
        <dbReference type="Proteomes" id="UP001597128"/>
    </source>
</evidence>
<feature type="chain" id="PRO_5046951210" description="Secreted protein" evidence="1">
    <location>
        <begin position="20"/>
        <end position="155"/>
    </location>
</feature>
<keyword evidence="1" id="KW-0732">Signal</keyword>
<evidence type="ECO:0000256" key="1">
    <source>
        <dbReference type="SAM" id="SignalP"/>
    </source>
</evidence>
<gene>
    <name evidence="2" type="ORF">ACFQ1Z_02040</name>
</gene>
<reference evidence="3" key="1">
    <citation type="journal article" date="2019" name="Int. J. Syst. Evol. Microbiol.">
        <title>The Global Catalogue of Microorganisms (GCM) 10K type strain sequencing project: providing services to taxonomists for standard genome sequencing and annotation.</title>
        <authorList>
            <consortium name="The Broad Institute Genomics Platform"/>
            <consortium name="The Broad Institute Genome Sequencing Center for Infectious Disease"/>
            <person name="Wu L."/>
            <person name="Ma J."/>
        </authorList>
    </citation>
    <scope>NUCLEOTIDE SEQUENCE [LARGE SCALE GENOMIC DNA]</scope>
    <source>
        <strain evidence="3">CCUG 58412</strain>
    </source>
</reference>
<sequence>MKSLILALTLLTYACSAGAEKSTWFAKSSRLLLSKEMNTCHDYRNAGNIPAFKDCVTSKLNAYDLIKQKMDDPATSPLIGESVCVDKIRSSFEYGARCMTAAVDICKQDSAGNIANPLACLRTFSSPAWQSNPSAMKLDFTAPVRKEDEIGKYIQ</sequence>
<dbReference type="PROSITE" id="PS51257">
    <property type="entry name" value="PROKAR_LIPOPROTEIN"/>
    <property type="match status" value="1"/>
</dbReference>
<protein>
    <recommendedName>
        <fullName evidence="4">Secreted protein</fullName>
    </recommendedName>
</protein>
<evidence type="ECO:0008006" key="4">
    <source>
        <dbReference type="Google" id="ProtNLM"/>
    </source>
</evidence>
<keyword evidence="3" id="KW-1185">Reference proteome</keyword>
<organism evidence="2 3">
    <name type="scientific">Methylophilus luteus</name>
    <dbReference type="NCBI Taxonomy" id="640108"/>
    <lineage>
        <taxon>Bacteria</taxon>
        <taxon>Pseudomonadati</taxon>
        <taxon>Pseudomonadota</taxon>
        <taxon>Betaproteobacteria</taxon>
        <taxon>Nitrosomonadales</taxon>
        <taxon>Methylophilaceae</taxon>
        <taxon>Methylophilus</taxon>
    </lineage>
</organism>
<dbReference type="EMBL" id="JBHTKB010000001">
    <property type="protein sequence ID" value="MFD0912315.1"/>
    <property type="molecule type" value="Genomic_DNA"/>
</dbReference>
<comment type="caution">
    <text evidence="2">The sequence shown here is derived from an EMBL/GenBank/DDBJ whole genome shotgun (WGS) entry which is preliminary data.</text>
</comment>